<name>A0AAD9TZ75_9ROSI</name>
<reference evidence="1" key="1">
    <citation type="journal article" date="2023" name="Plant J.">
        <title>Genome sequences and population genomics provide insights into the demographic history, inbreeding, and mutation load of two 'living fossil' tree species of Dipteronia.</title>
        <authorList>
            <person name="Feng Y."/>
            <person name="Comes H.P."/>
            <person name="Chen J."/>
            <person name="Zhu S."/>
            <person name="Lu R."/>
            <person name="Zhang X."/>
            <person name="Li P."/>
            <person name="Qiu J."/>
            <person name="Olsen K.M."/>
            <person name="Qiu Y."/>
        </authorList>
    </citation>
    <scope>NUCLEOTIDE SEQUENCE</scope>
    <source>
        <strain evidence="1">KIB01</strain>
    </source>
</reference>
<sequence>MAPEYVMEGRIFVKSDVFRFRVLLLEIEDPTDRPTMSSVVVILSSDSVKLPQPTHPTFSVGRVARLAQPSQDVIVCSINEVTLSNVSPR</sequence>
<dbReference type="Proteomes" id="UP001280121">
    <property type="component" value="Unassembled WGS sequence"/>
</dbReference>
<dbReference type="PANTHER" id="PTHR27006">
    <property type="entry name" value="PROMASTIGOTE SURFACE ANTIGEN PROTEIN PSA"/>
    <property type="match status" value="1"/>
</dbReference>
<gene>
    <name evidence="1" type="ORF">Ddye_019590</name>
</gene>
<comment type="caution">
    <text evidence="1">The sequence shown here is derived from an EMBL/GenBank/DDBJ whole genome shotgun (WGS) entry which is preliminary data.</text>
</comment>
<organism evidence="1 2">
    <name type="scientific">Dipteronia dyeriana</name>
    <dbReference type="NCBI Taxonomy" id="168575"/>
    <lineage>
        <taxon>Eukaryota</taxon>
        <taxon>Viridiplantae</taxon>
        <taxon>Streptophyta</taxon>
        <taxon>Embryophyta</taxon>
        <taxon>Tracheophyta</taxon>
        <taxon>Spermatophyta</taxon>
        <taxon>Magnoliopsida</taxon>
        <taxon>eudicotyledons</taxon>
        <taxon>Gunneridae</taxon>
        <taxon>Pentapetalae</taxon>
        <taxon>rosids</taxon>
        <taxon>malvids</taxon>
        <taxon>Sapindales</taxon>
        <taxon>Sapindaceae</taxon>
        <taxon>Hippocastanoideae</taxon>
        <taxon>Acereae</taxon>
        <taxon>Dipteronia</taxon>
    </lineage>
</organism>
<evidence type="ECO:0000313" key="1">
    <source>
        <dbReference type="EMBL" id="KAK2644395.1"/>
    </source>
</evidence>
<dbReference type="PANTHER" id="PTHR27006:SF606">
    <property type="entry name" value="INTERLEUKIN-1 RECEPTOR-ASSOCIATED KINASE 4"/>
    <property type="match status" value="1"/>
</dbReference>
<dbReference type="EMBL" id="JANJYI010000006">
    <property type="protein sequence ID" value="KAK2644395.1"/>
    <property type="molecule type" value="Genomic_DNA"/>
</dbReference>
<evidence type="ECO:0000313" key="2">
    <source>
        <dbReference type="Proteomes" id="UP001280121"/>
    </source>
</evidence>
<protein>
    <submittedName>
        <fullName evidence="1">Uncharacterized protein</fullName>
    </submittedName>
</protein>
<dbReference type="AlphaFoldDB" id="A0AAD9TZ75"/>
<accession>A0AAD9TZ75</accession>
<keyword evidence="2" id="KW-1185">Reference proteome</keyword>
<proteinExistence type="predicted"/>